<dbReference type="InterPro" id="IPR027417">
    <property type="entry name" value="P-loop_NTPase"/>
</dbReference>
<dbReference type="GO" id="GO:0043138">
    <property type="term" value="F:3'-5' DNA helicase activity"/>
    <property type="evidence" value="ECO:0007669"/>
    <property type="project" value="TreeGrafter"/>
</dbReference>
<evidence type="ECO:0000313" key="3">
    <source>
        <dbReference type="Proteomes" id="UP000655751"/>
    </source>
</evidence>
<dbReference type="Gene3D" id="3.40.50.300">
    <property type="entry name" value="P-loop containing nucleotide triphosphate hydrolases"/>
    <property type="match status" value="1"/>
</dbReference>
<evidence type="ECO:0008006" key="4">
    <source>
        <dbReference type="Google" id="ProtNLM"/>
    </source>
</evidence>
<dbReference type="InterPro" id="IPR000212">
    <property type="entry name" value="DNA_helicase_UvrD/REP"/>
</dbReference>
<proteinExistence type="predicted"/>
<organism evidence="2 3">
    <name type="scientific">Nocardia bovistercoris</name>
    <dbReference type="NCBI Taxonomy" id="2785916"/>
    <lineage>
        <taxon>Bacteria</taxon>
        <taxon>Bacillati</taxon>
        <taxon>Actinomycetota</taxon>
        <taxon>Actinomycetes</taxon>
        <taxon>Mycobacteriales</taxon>
        <taxon>Nocardiaceae</taxon>
        <taxon>Nocardia</taxon>
    </lineage>
</organism>
<dbReference type="Proteomes" id="UP000655751">
    <property type="component" value="Unassembled WGS sequence"/>
</dbReference>
<feature type="compositionally biased region" description="Basic and acidic residues" evidence="1">
    <location>
        <begin position="1"/>
        <end position="13"/>
    </location>
</feature>
<dbReference type="AlphaFoldDB" id="A0A931N503"/>
<gene>
    <name evidence="2" type="ORF">IT779_21375</name>
</gene>
<keyword evidence="3" id="KW-1185">Reference proteome</keyword>
<dbReference type="GO" id="GO:0005524">
    <property type="term" value="F:ATP binding"/>
    <property type="evidence" value="ECO:0007669"/>
    <property type="project" value="InterPro"/>
</dbReference>
<evidence type="ECO:0000313" key="2">
    <source>
        <dbReference type="EMBL" id="MBH0778836.1"/>
    </source>
</evidence>
<dbReference type="SUPFAM" id="SSF52540">
    <property type="entry name" value="P-loop containing nucleoside triphosphate hydrolases"/>
    <property type="match status" value="1"/>
</dbReference>
<dbReference type="GO" id="GO:0003677">
    <property type="term" value="F:DNA binding"/>
    <property type="evidence" value="ECO:0007669"/>
    <property type="project" value="InterPro"/>
</dbReference>
<sequence length="218" mass="23616">MGFVDRAGRHGQDDEGLNLGPIQARRDEGASAVNLGVAEPIRPVVDLDHVADFDSPVAVRFCDAAEDLKQGRPAAMADLAAFTSWDQVVEYAEQATDAADWKMLVALIDKHGVDKLRAALGSVVDERDAEVLVVTAHKSKGREWGRVRLAEDLAEHLEKARNAVAEAKLGVDPQRLHRARRHLADELMLSYVAVTRAQDTLNPGLVVCADSRESAPAA</sequence>
<accession>A0A931N503</accession>
<reference evidence="2" key="1">
    <citation type="submission" date="2020-11" db="EMBL/GenBank/DDBJ databases">
        <title>Nocardia NEAU-351.nov., a novel actinomycete isolated from the cow dung.</title>
        <authorList>
            <person name="Zhang X."/>
        </authorList>
    </citation>
    <scope>NUCLEOTIDE SEQUENCE</scope>
    <source>
        <strain evidence="2">NEAU-351</strain>
    </source>
</reference>
<comment type="caution">
    <text evidence="2">The sequence shown here is derived from an EMBL/GenBank/DDBJ whole genome shotgun (WGS) entry which is preliminary data.</text>
</comment>
<dbReference type="GO" id="GO:0000724">
    <property type="term" value="P:double-strand break repair via homologous recombination"/>
    <property type="evidence" value="ECO:0007669"/>
    <property type="project" value="TreeGrafter"/>
</dbReference>
<dbReference type="PANTHER" id="PTHR11070:SF30">
    <property type="entry name" value="F-BOX DNA HELICASE 1"/>
    <property type="match status" value="1"/>
</dbReference>
<evidence type="ECO:0000256" key="1">
    <source>
        <dbReference type="SAM" id="MobiDB-lite"/>
    </source>
</evidence>
<dbReference type="GO" id="GO:0031297">
    <property type="term" value="P:replication fork processing"/>
    <property type="evidence" value="ECO:0007669"/>
    <property type="project" value="TreeGrafter"/>
</dbReference>
<dbReference type="RefSeq" id="WP_196151128.1">
    <property type="nucleotide sequence ID" value="NZ_JADMLG010000008.1"/>
</dbReference>
<name>A0A931N503_9NOCA</name>
<protein>
    <recommendedName>
        <fullName evidence="4">DNA helicase</fullName>
    </recommendedName>
</protein>
<dbReference type="PANTHER" id="PTHR11070">
    <property type="entry name" value="UVRD / RECB / PCRA DNA HELICASE FAMILY MEMBER"/>
    <property type="match status" value="1"/>
</dbReference>
<feature type="region of interest" description="Disordered" evidence="1">
    <location>
        <begin position="1"/>
        <end position="21"/>
    </location>
</feature>
<dbReference type="EMBL" id="JADMLG010000008">
    <property type="protein sequence ID" value="MBH0778836.1"/>
    <property type="molecule type" value="Genomic_DNA"/>
</dbReference>